<dbReference type="InterPro" id="IPR014721">
    <property type="entry name" value="Ribsml_uS5_D2-typ_fold_subgr"/>
</dbReference>
<dbReference type="Gene3D" id="3.30.230.10">
    <property type="match status" value="1"/>
</dbReference>
<dbReference type="EMBL" id="GDID01002094">
    <property type="protein sequence ID" value="JAP94512.1"/>
    <property type="molecule type" value="Transcribed_RNA"/>
</dbReference>
<dbReference type="Pfam" id="PF00380">
    <property type="entry name" value="Ribosomal_S9"/>
    <property type="match status" value="1"/>
</dbReference>
<dbReference type="PANTHER" id="PTHR21569:SF16">
    <property type="entry name" value="RIBOSOMAL PROTEIN S16"/>
    <property type="match status" value="1"/>
</dbReference>
<gene>
    <name evidence="5" type="ORF">TPC1_12810</name>
</gene>
<organism evidence="5">
    <name type="scientific">Trepomonas sp. PC1</name>
    <dbReference type="NCBI Taxonomy" id="1076344"/>
    <lineage>
        <taxon>Eukaryota</taxon>
        <taxon>Metamonada</taxon>
        <taxon>Diplomonadida</taxon>
        <taxon>Hexamitidae</taxon>
        <taxon>Hexamitinae</taxon>
        <taxon>Trepomonas</taxon>
    </lineage>
</organism>
<name>A0A146KCK4_9EUKA</name>
<reference evidence="5" key="1">
    <citation type="submission" date="2015-07" db="EMBL/GenBank/DDBJ databases">
        <title>Adaptation to a free-living lifestyle via gene acquisitions in the diplomonad Trepomonas sp. PC1.</title>
        <authorList>
            <person name="Xu F."/>
            <person name="Jerlstrom-Hultqvist J."/>
            <person name="Kolisko M."/>
            <person name="Simpson A.G.B."/>
            <person name="Roger A.J."/>
            <person name="Svard S.G."/>
            <person name="Andersson J.O."/>
        </authorList>
    </citation>
    <scope>NUCLEOTIDE SEQUENCE</scope>
    <source>
        <strain evidence="5">PC1</strain>
    </source>
</reference>
<dbReference type="InterPro" id="IPR020568">
    <property type="entry name" value="Ribosomal_Su5_D2-typ_SF"/>
</dbReference>
<keyword evidence="3 4" id="KW-0687">Ribonucleoprotein</keyword>
<evidence type="ECO:0000256" key="2">
    <source>
        <dbReference type="ARBA" id="ARBA00022980"/>
    </source>
</evidence>
<dbReference type="GO" id="GO:0003735">
    <property type="term" value="F:structural constituent of ribosome"/>
    <property type="evidence" value="ECO:0007669"/>
    <property type="project" value="InterPro"/>
</dbReference>
<evidence type="ECO:0000256" key="4">
    <source>
        <dbReference type="RuleBase" id="RU003815"/>
    </source>
</evidence>
<keyword evidence="2 4" id="KW-0689">Ribosomal protein</keyword>
<dbReference type="GO" id="GO:0022627">
    <property type="term" value="C:cytosolic small ribosomal subunit"/>
    <property type="evidence" value="ECO:0007669"/>
    <property type="project" value="TreeGrafter"/>
</dbReference>
<dbReference type="SUPFAM" id="SSF54211">
    <property type="entry name" value="Ribosomal protein S5 domain 2-like"/>
    <property type="match status" value="1"/>
</dbReference>
<dbReference type="AlphaFoldDB" id="A0A146KCK4"/>
<evidence type="ECO:0000313" key="5">
    <source>
        <dbReference type="EMBL" id="JAP94512.1"/>
    </source>
</evidence>
<dbReference type="PROSITE" id="PS00360">
    <property type="entry name" value="RIBOSOMAL_S9"/>
    <property type="match status" value="1"/>
</dbReference>
<dbReference type="GO" id="GO:0006412">
    <property type="term" value="P:translation"/>
    <property type="evidence" value="ECO:0007669"/>
    <property type="project" value="InterPro"/>
</dbReference>
<dbReference type="NCBIfam" id="NF001749">
    <property type="entry name" value="PRK00474.1"/>
    <property type="match status" value="1"/>
</dbReference>
<evidence type="ECO:0000256" key="3">
    <source>
        <dbReference type="ARBA" id="ARBA00023274"/>
    </source>
</evidence>
<proteinExistence type="inferred from homology"/>
<accession>A0A146KCK4</accession>
<sequence length="141" mass="15559">MAKIVKPTQIIGKKKTAVAKATTEKGNGEVRLNGVPVTLIRPEILRTKVMEPIIIAGQEMIKNININISALGGGYIAQLYAIRQAIAKAILSSVTDSAQKETIRKAFVKYDRHLIVADTRRCEAKKFGGRGARARRQKSYR</sequence>
<dbReference type="InterPro" id="IPR020574">
    <property type="entry name" value="Ribosomal_uS9_CS"/>
</dbReference>
<evidence type="ECO:0000256" key="1">
    <source>
        <dbReference type="ARBA" id="ARBA00005251"/>
    </source>
</evidence>
<dbReference type="GO" id="GO:0003723">
    <property type="term" value="F:RNA binding"/>
    <property type="evidence" value="ECO:0007669"/>
    <property type="project" value="TreeGrafter"/>
</dbReference>
<dbReference type="InterPro" id="IPR000754">
    <property type="entry name" value="Ribosomal_uS9"/>
</dbReference>
<dbReference type="PANTHER" id="PTHR21569">
    <property type="entry name" value="RIBOSOMAL PROTEIN S9"/>
    <property type="match status" value="1"/>
</dbReference>
<comment type="similarity">
    <text evidence="1 4">Belongs to the universal ribosomal protein uS9 family.</text>
</comment>
<protein>
    <submittedName>
        <fullName evidence="5">Ribosomal protein S16</fullName>
    </submittedName>
</protein>
<dbReference type="GO" id="GO:0000462">
    <property type="term" value="P:maturation of SSU-rRNA from tricistronic rRNA transcript (SSU-rRNA, 5.8S rRNA, LSU-rRNA)"/>
    <property type="evidence" value="ECO:0007669"/>
    <property type="project" value="TreeGrafter"/>
</dbReference>